<evidence type="ECO:0000256" key="1">
    <source>
        <dbReference type="SAM" id="MobiDB-lite"/>
    </source>
</evidence>
<dbReference type="AlphaFoldDB" id="A0AAD4NGW0"/>
<reference evidence="2" key="1">
    <citation type="submission" date="2022-01" db="EMBL/GenBank/DDBJ databases">
        <title>Genome Sequence Resource for Two Populations of Ditylenchus destructor, the Migratory Endoparasitic Phytonematode.</title>
        <authorList>
            <person name="Zhang H."/>
            <person name="Lin R."/>
            <person name="Xie B."/>
        </authorList>
    </citation>
    <scope>NUCLEOTIDE SEQUENCE</scope>
    <source>
        <strain evidence="2">BazhouSP</strain>
    </source>
</reference>
<accession>A0AAD4NGW0</accession>
<dbReference type="Proteomes" id="UP001201812">
    <property type="component" value="Unassembled WGS sequence"/>
</dbReference>
<feature type="compositionally biased region" description="Polar residues" evidence="1">
    <location>
        <begin position="386"/>
        <end position="403"/>
    </location>
</feature>
<protein>
    <submittedName>
        <fullName evidence="2">Uncharacterized protein</fullName>
    </submittedName>
</protein>
<gene>
    <name evidence="2" type="ORF">DdX_00161</name>
</gene>
<feature type="compositionally biased region" description="Basic and acidic residues" evidence="1">
    <location>
        <begin position="236"/>
        <end position="249"/>
    </location>
</feature>
<comment type="caution">
    <text evidence="2">The sequence shown here is derived from an EMBL/GenBank/DDBJ whole genome shotgun (WGS) entry which is preliminary data.</text>
</comment>
<proteinExistence type="predicted"/>
<name>A0AAD4NGW0_9BILA</name>
<organism evidence="2 3">
    <name type="scientific">Ditylenchus destructor</name>
    <dbReference type="NCBI Taxonomy" id="166010"/>
    <lineage>
        <taxon>Eukaryota</taxon>
        <taxon>Metazoa</taxon>
        <taxon>Ecdysozoa</taxon>
        <taxon>Nematoda</taxon>
        <taxon>Chromadorea</taxon>
        <taxon>Rhabditida</taxon>
        <taxon>Tylenchina</taxon>
        <taxon>Tylenchomorpha</taxon>
        <taxon>Sphaerularioidea</taxon>
        <taxon>Anguinidae</taxon>
        <taxon>Anguininae</taxon>
        <taxon>Ditylenchus</taxon>
    </lineage>
</organism>
<sequence length="483" mass="54454">MEEFDELKIAQRVTFDVEDLLPPEYSHRVRNVDDQFYSDTTGEMSPPAYFNIQAFEEEMSHYCYQDNIATCLNASYPNSFNPLQLRDTYDESIFVDNLSSVALTQTQHNQKRSCTRKTMLEMRNNSYDSPIIRTTVSVLSQPVDIFNKHGQSARDFLVKNNDAGPQSDALSIIKKCSSDADVRLAKKSSGIGSVTDSISTNNIHCLSIVDSRSCPDLSNDQLKIWSEILHKAVETEKKESNNHNSDHLHRNTTRIRKSDANVNDPTGIFKIMTTSAYELCPATTFDALEMAVNADNFCNNGGLDKRLKNASLHKSFTEMVNGRTKMTVRTNPAFIKQNSLTTKLCKPAKKRNPTNDSSDDEDELIFKPVLSKYGHPQSPTGRAFMTTFSPEKQKTTSGIESTKKLSNGNIQPPHMDQMHCANDIGLQVNPFESEDAVLSESECPPPSPFQQLQWALQRRKQKYFESSTGQIDQPPQRVCCEIM</sequence>
<dbReference type="EMBL" id="JAKKPZ010000001">
    <property type="protein sequence ID" value="KAI1728011.1"/>
    <property type="molecule type" value="Genomic_DNA"/>
</dbReference>
<keyword evidence="3" id="KW-1185">Reference proteome</keyword>
<evidence type="ECO:0000313" key="3">
    <source>
        <dbReference type="Proteomes" id="UP001201812"/>
    </source>
</evidence>
<evidence type="ECO:0000313" key="2">
    <source>
        <dbReference type="EMBL" id="KAI1728011.1"/>
    </source>
</evidence>
<feature type="region of interest" description="Disordered" evidence="1">
    <location>
        <begin position="236"/>
        <end position="259"/>
    </location>
</feature>
<feature type="region of interest" description="Disordered" evidence="1">
    <location>
        <begin position="376"/>
        <end position="403"/>
    </location>
</feature>